<dbReference type="PRINTS" id="PR00722">
    <property type="entry name" value="CHYMOTRYPSIN"/>
</dbReference>
<dbReference type="Pfam" id="PF00089">
    <property type="entry name" value="Trypsin"/>
    <property type="match status" value="1"/>
</dbReference>
<dbReference type="Gene3D" id="2.40.10.10">
    <property type="entry name" value="Trypsin-like serine proteases"/>
    <property type="match status" value="3"/>
</dbReference>
<evidence type="ECO:0000256" key="3">
    <source>
        <dbReference type="ARBA" id="ARBA00022670"/>
    </source>
</evidence>
<dbReference type="PANTHER" id="PTHR24252:SF7">
    <property type="entry name" value="HYALIN"/>
    <property type="match status" value="1"/>
</dbReference>
<accession>A0A7R8YR58</accession>
<dbReference type="PROSITE" id="PS00134">
    <property type="entry name" value="TRYPSIN_HIS"/>
    <property type="match status" value="1"/>
</dbReference>
<dbReference type="CDD" id="cd00190">
    <property type="entry name" value="Tryp_SPc"/>
    <property type="match status" value="1"/>
</dbReference>
<dbReference type="PANTHER" id="PTHR24252">
    <property type="entry name" value="ACROSIN-RELATED"/>
    <property type="match status" value="1"/>
</dbReference>
<dbReference type="InterPro" id="IPR009003">
    <property type="entry name" value="Peptidase_S1_PA"/>
</dbReference>
<keyword evidence="13" id="KW-1185">Reference proteome</keyword>
<keyword evidence="3 9" id="KW-0645">Protease</keyword>
<keyword evidence="5 9" id="KW-0378">Hydrolase</keyword>
<evidence type="ECO:0000256" key="1">
    <source>
        <dbReference type="ARBA" id="ARBA00004613"/>
    </source>
</evidence>
<dbReference type="GO" id="GO:0006508">
    <property type="term" value="P:proteolysis"/>
    <property type="evidence" value="ECO:0007669"/>
    <property type="project" value="UniProtKB-KW"/>
</dbReference>
<dbReference type="SUPFAM" id="SSF50494">
    <property type="entry name" value="Trypsin-like serine proteases"/>
    <property type="match status" value="1"/>
</dbReference>
<evidence type="ECO:0000256" key="7">
    <source>
        <dbReference type="ARBA" id="ARBA00023145"/>
    </source>
</evidence>
<evidence type="ECO:0000256" key="9">
    <source>
        <dbReference type="RuleBase" id="RU363034"/>
    </source>
</evidence>
<comment type="subcellular location">
    <subcellularLocation>
        <location evidence="1">Secreted</location>
    </subcellularLocation>
</comment>
<dbReference type="SMART" id="SM00020">
    <property type="entry name" value="Tryp_SPc"/>
    <property type="match status" value="1"/>
</dbReference>
<evidence type="ECO:0000256" key="4">
    <source>
        <dbReference type="ARBA" id="ARBA00022729"/>
    </source>
</evidence>
<reference evidence="12 13" key="1">
    <citation type="submission" date="2020-11" db="EMBL/GenBank/DDBJ databases">
        <authorList>
            <person name="Wallbank WR R."/>
            <person name="Pardo Diaz C."/>
            <person name="Kozak K."/>
            <person name="Martin S."/>
            <person name="Jiggins C."/>
            <person name="Moest M."/>
            <person name="Warren A I."/>
            <person name="Generalovic N T."/>
            <person name="Byers J.R.P. K."/>
            <person name="Montejo-Kovacevich G."/>
            <person name="Yen C E."/>
        </authorList>
    </citation>
    <scope>NUCLEOTIDE SEQUENCE [LARGE SCALE GENOMIC DNA]</scope>
</reference>
<keyword evidence="4 10" id="KW-0732">Signal</keyword>
<keyword evidence="2" id="KW-0964">Secreted</keyword>
<dbReference type="GO" id="GO:0005576">
    <property type="term" value="C:extracellular region"/>
    <property type="evidence" value="ECO:0007669"/>
    <property type="project" value="UniProtKB-SubCell"/>
</dbReference>
<dbReference type="OMA" id="ICTETIY"/>
<dbReference type="InterPro" id="IPR001254">
    <property type="entry name" value="Trypsin_dom"/>
</dbReference>
<dbReference type="PROSITE" id="PS00135">
    <property type="entry name" value="TRYPSIN_SER"/>
    <property type="match status" value="1"/>
</dbReference>
<name>A0A7R8YR58_HERIL</name>
<keyword evidence="7" id="KW-0865">Zymogen</keyword>
<proteinExistence type="predicted"/>
<evidence type="ECO:0000313" key="12">
    <source>
        <dbReference type="EMBL" id="CAD7082536.1"/>
    </source>
</evidence>
<sequence>MKFGFSAVVLLASFALVFGFEEPEWDKINFGEDFLPQGFEHKESRIIGGQAASPGQFPYQAGLRMNKTTSGSWCGGVLVSESYVLTAAHCASNALYIDVYLGAQDIRNLTEPGRLNIRVPAANIVVHSGYNPNTISNDIAILRLPEPVNVTDTIKPINLPTYDDAAKNFDGTTVVISGWGKNANDAETITDQLQFTGVAVQPQSVCQYFFNSAKTSNICTETIYDRGTCNGDSGGPVAWNSSNGPVLLGLTSFGSSRGCVACWPSVFVRVSYYLDWIAAHSNIKIKAM</sequence>
<dbReference type="InterPro" id="IPR018114">
    <property type="entry name" value="TRYPSIN_HIS"/>
</dbReference>
<dbReference type="EMBL" id="LR899010">
    <property type="protein sequence ID" value="CAD7082536.1"/>
    <property type="molecule type" value="Genomic_DNA"/>
</dbReference>
<dbReference type="InParanoid" id="A0A7R8YR58"/>
<feature type="signal peptide" evidence="10">
    <location>
        <begin position="1"/>
        <end position="19"/>
    </location>
</feature>
<keyword evidence="8" id="KW-1015">Disulfide bond</keyword>
<dbReference type="FunFam" id="2.40.10.10:FF:000146">
    <property type="entry name" value="Serine protease 53"/>
    <property type="match status" value="1"/>
</dbReference>
<evidence type="ECO:0000313" key="13">
    <source>
        <dbReference type="Proteomes" id="UP000594454"/>
    </source>
</evidence>
<evidence type="ECO:0000256" key="5">
    <source>
        <dbReference type="ARBA" id="ARBA00022801"/>
    </source>
</evidence>
<gene>
    <name evidence="12" type="ORF">HERILL_LOCUS5564</name>
</gene>
<dbReference type="GO" id="GO:0004252">
    <property type="term" value="F:serine-type endopeptidase activity"/>
    <property type="evidence" value="ECO:0007669"/>
    <property type="project" value="InterPro"/>
</dbReference>
<dbReference type="PROSITE" id="PS50240">
    <property type="entry name" value="TRYPSIN_DOM"/>
    <property type="match status" value="1"/>
</dbReference>
<protein>
    <recommendedName>
        <fullName evidence="11">Peptidase S1 domain-containing protein</fullName>
    </recommendedName>
</protein>
<evidence type="ECO:0000256" key="2">
    <source>
        <dbReference type="ARBA" id="ARBA00022525"/>
    </source>
</evidence>
<dbReference type="AlphaFoldDB" id="A0A7R8YR58"/>
<evidence type="ECO:0000256" key="8">
    <source>
        <dbReference type="ARBA" id="ARBA00023157"/>
    </source>
</evidence>
<keyword evidence="6 9" id="KW-0720">Serine protease</keyword>
<dbReference type="InterPro" id="IPR033116">
    <property type="entry name" value="TRYPSIN_SER"/>
</dbReference>
<dbReference type="InterPro" id="IPR001314">
    <property type="entry name" value="Peptidase_S1A"/>
</dbReference>
<evidence type="ECO:0000259" key="11">
    <source>
        <dbReference type="PROSITE" id="PS50240"/>
    </source>
</evidence>
<feature type="chain" id="PRO_5030839600" description="Peptidase S1 domain-containing protein" evidence="10">
    <location>
        <begin position="20"/>
        <end position="288"/>
    </location>
</feature>
<feature type="domain" description="Peptidase S1" evidence="11">
    <location>
        <begin position="46"/>
        <end position="282"/>
    </location>
</feature>
<dbReference type="InterPro" id="IPR043504">
    <property type="entry name" value="Peptidase_S1_PA_chymotrypsin"/>
</dbReference>
<organism evidence="12 13">
    <name type="scientific">Hermetia illucens</name>
    <name type="common">Black soldier fly</name>
    <dbReference type="NCBI Taxonomy" id="343691"/>
    <lineage>
        <taxon>Eukaryota</taxon>
        <taxon>Metazoa</taxon>
        <taxon>Ecdysozoa</taxon>
        <taxon>Arthropoda</taxon>
        <taxon>Hexapoda</taxon>
        <taxon>Insecta</taxon>
        <taxon>Pterygota</taxon>
        <taxon>Neoptera</taxon>
        <taxon>Endopterygota</taxon>
        <taxon>Diptera</taxon>
        <taxon>Brachycera</taxon>
        <taxon>Stratiomyomorpha</taxon>
        <taxon>Stratiomyidae</taxon>
        <taxon>Hermetiinae</taxon>
        <taxon>Hermetia</taxon>
    </lineage>
</organism>
<evidence type="ECO:0000256" key="6">
    <source>
        <dbReference type="ARBA" id="ARBA00022825"/>
    </source>
</evidence>
<dbReference type="OrthoDB" id="5565075at2759"/>
<dbReference type="Proteomes" id="UP000594454">
    <property type="component" value="Chromosome 2"/>
</dbReference>
<evidence type="ECO:0000256" key="10">
    <source>
        <dbReference type="SAM" id="SignalP"/>
    </source>
</evidence>